<dbReference type="GeneID" id="20671107"/>
<dbReference type="RefSeq" id="XP_009550307.1">
    <property type="nucleotide sequence ID" value="XM_009552012.1"/>
</dbReference>
<evidence type="ECO:0000313" key="1">
    <source>
        <dbReference type="EMBL" id="ETW78328.1"/>
    </source>
</evidence>
<protein>
    <submittedName>
        <fullName evidence="1">Uncharacterized protein</fullName>
    </submittedName>
</protein>
<gene>
    <name evidence="1" type="ORF">HETIRDRAFT_325058</name>
</gene>
<proteinExistence type="predicted"/>
<dbReference type="Proteomes" id="UP000030671">
    <property type="component" value="Unassembled WGS sequence"/>
</dbReference>
<dbReference type="HOGENOM" id="CLU_196206_0_0_1"/>
<sequence>MCIWAKCSLVCSIENEHCCMARLLSNQADVKNQVSLLEQEITAHSHICMFLPKFHCELNLMEMMSKLLILPFSILFFSVY</sequence>
<dbReference type="KEGG" id="hir:HETIRDRAFT_325058"/>
<dbReference type="STRING" id="747525.W4JXS4"/>
<organism evidence="1 2">
    <name type="scientific">Heterobasidion irregulare (strain TC 32-1)</name>
    <dbReference type="NCBI Taxonomy" id="747525"/>
    <lineage>
        <taxon>Eukaryota</taxon>
        <taxon>Fungi</taxon>
        <taxon>Dikarya</taxon>
        <taxon>Basidiomycota</taxon>
        <taxon>Agaricomycotina</taxon>
        <taxon>Agaricomycetes</taxon>
        <taxon>Russulales</taxon>
        <taxon>Bondarzewiaceae</taxon>
        <taxon>Heterobasidion</taxon>
        <taxon>Heterobasidion annosum species complex</taxon>
    </lineage>
</organism>
<reference evidence="1 2" key="1">
    <citation type="journal article" date="2012" name="New Phytol.">
        <title>Insight into trade-off between wood decay and parasitism from the genome of a fungal forest pathogen.</title>
        <authorList>
            <person name="Olson A."/>
            <person name="Aerts A."/>
            <person name="Asiegbu F."/>
            <person name="Belbahri L."/>
            <person name="Bouzid O."/>
            <person name="Broberg A."/>
            <person name="Canback B."/>
            <person name="Coutinho P.M."/>
            <person name="Cullen D."/>
            <person name="Dalman K."/>
            <person name="Deflorio G."/>
            <person name="van Diepen L.T."/>
            <person name="Dunand C."/>
            <person name="Duplessis S."/>
            <person name="Durling M."/>
            <person name="Gonthier P."/>
            <person name="Grimwood J."/>
            <person name="Fossdal C.G."/>
            <person name="Hansson D."/>
            <person name="Henrissat B."/>
            <person name="Hietala A."/>
            <person name="Himmelstrand K."/>
            <person name="Hoffmeister D."/>
            <person name="Hogberg N."/>
            <person name="James T.Y."/>
            <person name="Karlsson M."/>
            <person name="Kohler A."/>
            <person name="Kues U."/>
            <person name="Lee Y.H."/>
            <person name="Lin Y.C."/>
            <person name="Lind M."/>
            <person name="Lindquist E."/>
            <person name="Lombard V."/>
            <person name="Lucas S."/>
            <person name="Lunden K."/>
            <person name="Morin E."/>
            <person name="Murat C."/>
            <person name="Park J."/>
            <person name="Raffaello T."/>
            <person name="Rouze P."/>
            <person name="Salamov A."/>
            <person name="Schmutz J."/>
            <person name="Solheim H."/>
            <person name="Stahlberg J."/>
            <person name="Velez H."/>
            <person name="de Vries R.P."/>
            <person name="Wiebenga A."/>
            <person name="Woodward S."/>
            <person name="Yakovlev I."/>
            <person name="Garbelotto M."/>
            <person name="Martin F."/>
            <person name="Grigoriev I.V."/>
            <person name="Stenlid J."/>
        </authorList>
    </citation>
    <scope>NUCLEOTIDE SEQUENCE [LARGE SCALE GENOMIC DNA]</scope>
    <source>
        <strain evidence="1 2">TC 32-1</strain>
    </source>
</reference>
<dbReference type="OrthoDB" id="6511194at2759"/>
<name>W4JXS4_HETIT</name>
<dbReference type="AlphaFoldDB" id="W4JXS4"/>
<keyword evidence="2" id="KW-1185">Reference proteome</keyword>
<dbReference type="InParanoid" id="W4JXS4"/>
<dbReference type="EMBL" id="KI925462">
    <property type="protein sequence ID" value="ETW78328.1"/>
    <property type="molecule type" value="Genomic_DNA"/>
</dbReference>
<evidence type="ECO:0000313" key="2">
    <source>
        <dbReference type="Proteomes" id="UP000030671"/>
    </source>
</evidence>
<accession>W4JXS4</accession>